<dbReference type="STRING" id="1914963.AWW67_01535"/>
<evidence type="ECO:0008006" key="3">
    <source>
        <dbReference type="Google" id="ProtNLM"/>
    </source>
</evidence>
<sequence>MKNLERFEPMELGVQEMSQINGGGWGSVWKAVKWFAEVSGLADMANDFVDGLKEGLKESAEDDIRPLGNN</sequence>
<dbReference type="AlphaFoldDB" id="A0A150Y1F4"/>
<reference evidence="1 2" key="1">
    <citation type="submission" date="2016-01" db="EMBL/GenBank/DDBJ databases">
        <title>Genome sequencing of Roseivirga seohaensis SW-152.</title>
        <authorList>
            <person name="Selvaratnam C."/>
            <person name="Thevarajoo S."/>
            <person name="Goh K.M."/>
            <person name="Ee R."/>
            <person name="Chan K.-G."/>
            <person name="Chong C.S."/>
        </authorList>
    </citation>
    <scope>NUCLEOTIDE SEQUENCE [LARGE SCALE GENOMIC DNA]</scope>
    <source>
        <strain evidence="1 2">SW-152</strain>
    </source>
</reference>
<accession>A0A150Y1F4</accession>
<gene>
    <name evidence="1" type="ORF">AWW67_01535</name>
</gene>
<evidence type="ECO:0000313" key="1">
    <source>
        <dbReference type="EMBL" id="KYG84754.1"/>
    </source>
</evidence>
<evidence type="ECO:0000313" key="2">
    <source>
        <dbReference type="Proteomes" id="UP000075663"/>
    </source>
</evidence>
<dbReference type="EMBL" id="LRPB01000012">
    <property type="protein sequence ID" value="KYG84754.1"/>
    <property type="molecule type" value="Genomic_DNA"/>
</dbReference>
<organism evidence="1 2">
    <name type="scientific">Roseivirga seohaensis</name>
    <dbReference type="NCBI Taxonomy" id="1914963"/>
    <lineage>
        <taxon>Bacteria</taxon>
        <taxon>Pseudomonadati</taxon>
        <taxon>Bacteroidota</taxon>
        <taxon>Cytophagia</taxon>
        <taxon>Cytophagales</taxon>
        <taxon>Roseivirgaceae</taxon>
        <taxon>Roseivirga</taxon>
    </lineage>
</organism>
<protein>
    <recommendedName>
        <fullName evidence="3">Bacteriocin</fullName>
    </recommendedName>
</protein>
<proteinExistence type="predicted"/>
<dbReference type="RefSeq" id="WP_062300639.1">
    <property type="nucleotide sequence ID" value="NZ_LRPB01000012.1"/>
</dbReference>
<name>A0A150Y1F4_9BACT</name>
<comment type="caution">
    <text evidence="1">The sequence shown here is derived from an EMBL/GenBank/DDBJ whole genome shotgun (WGS) entry which is preliminary data.</text>
</comment>
<dbReference type="Proteomes" id="UP000075663">
    <property type="component" value="Unassembled WGS sequence"/>
</dbReference>